<keyword evidence="7 9" id="KW-1133">Transmembrane helix</keyword>
<comment type="pathway">
    <text evidence="2">Quinol/quinone metabolism; menaquinone biosynthesis.</text>
</comment>
<feature type="transmembrane region" description="Helical" evidence="9">
    <location>
        <begin position="209"/>
        <end position="226"/>
    </location>
</feature>
<evidence type="ECO:0000256" key="6">
    <source>
        <dbReference type="ARBA" id="ARBA00022692"/>
    </source>
</evidence>
<dbReference type="InterPro" id="IPR000537">
    <property type="entry name" value="UbiA_prenyltransferase"/>
</dbReference>
<sequence>MNKWILGARVRTLPAAVAPVLVGTSFATKINWVNAFLALVVSLFLQIAVNFSNDYSDGIRGTDTNRVGPTRLVASGLASAKAVRTAAFMSFSIACIAGTLLSLNTTLWLILVGIISVLAAWGYTGGKRPYGYLGFGEFSVFIFFGLVATIGSYYVQTQEINWQIVLLSIPVGSLSCAILVINNLRDRPLDEIAGKQTLAVRFGDQRTRYFYLFLLIITQLSVVLAVSIDKQIALTLICLPLVYNVLMQVLRGAKGEELIVVLGKTARVQLITAVLISLALLV</sequence>
<organism evidence="10">
    <name type="scientific">freshwater metagenome</name>
    <dbReference type="NCBI Taxonomy" id="449393"/>
    <lineage>
        <taxon>unclassified sequences</taxon>
        <taxon>metagenomes</taxon>
        <taxon>ecological metagenomes</taxon>
    </lineage>
</organism>
<evidence type="ECO:0000313" key="10">
    <source>
        <dbReference type="EMBL" id="CAB5062628.1"/>
    </source>
</evidence>
<dbReference type="GO" id="GO:0009234">
    <property type="term" value="P:menaquinone biosynthetic process"/>
    <property type="evidence" value="ECO:0007669"/>
    <property type="project" value="UniProtKB-UniPathway"/>
</dbReference>
<keyword evidence="3" id="KW-0474">Menaquinone biosynthesis</keyword>
<feature type="transmembrane region" description="Helical" evidence="9">
    <location>
        <begin position="130"/>
        <end position="154"/>
    </location>
</feature>
<dbReference type="AlphaFoldDB" id="A0A6J7UE57"/>
<dbReference type="PANTHER" id="PTHR13929">
    <property type="entry name" value="1,4-DIHYDROXY-2-NAPHTHOATE OCTAPRENYLTRANSFERASE"/>
    <property type="match status" value="1"/>
</dbReference>
<evidence type="ECO:0000256" key="8">
    <source>
        <dbReference type="ARBA" id="ARBA00023136"/>
    </source>
</evidence>
<dbReference type="GO" id="GO:0042371">
    <property type="term" value="P:vitamin K biosynthetic process"/>
    <property type="evidence" value="ECO:0007669"/>
    <property type="project" value="TreeGrafter"/>
</dbReference>
<dbReference type="PANTHER" id="PTHR13929:SF0">
    <property type="entry name" value="UBIA PRENYLTRANSFERASE DOMAIN-CONTAINING PROTEIN 1"/>
    <property type="match status" value="1"/>
</dbReference>
<evidence type="ECO:0000256" key="2">
    <source>
        <dbReference type="ARBA" id="ARBA00004863"/>
    </source>
</evidence>
<proteinExistence type="inferred from homology"/>
<dbReference type="PIRSF" id="PIRSF005355">
    <property type="entry name" value="UBIAD1"/>
    <property type="match status" value="1"/>
</dbReference>
<dbReference type="InterPro" id="IPR026046">
    <property type="entry name" value="UBIAD1"/>
</dbReference>
<dbReference type="EMBL" id="CAFBQQ010000051">
    <property type="protein sequence ID" value="CAB5062628.1"/>
    <property type="molecule type" value="Genomic_DNA"/>
</dbReference>
<gene>
    <name evidence="10" type="ORF">UFOPK4358_00457</name>
</gene>
<dbReference type="HAMAP" id="MF_01937">
    <property type="entry name" value="MenA_1"/>
    <property type="match status" value="1"/>
</dbReference>
<comment type="subcellular location">
    <subcellularLocation>
        <location evidence="1">Membrane</location>
        <topology evidence="1">Multi-pass membrane protein</topology>
    </subcellularLocation>
</comment>
<protein>
    <submittedName>
        <fullName evidence="10">Unannotated protein</fullName>
    </submittedName>
</protein>
<keyword evidence="6 9" id="KW-0812">Transmembrane</keyword>
<keyword evidence="5" id="KW-0808">Transferase</keyword>
<feature type="transmembrane region" description="Helical" evidence="9">
    <location>
        <begin position="232"/>
        <end position="251"/>
    </location>
</feature>
<evidence type="ECO:0000256" key="1">
    <source>
        <dbReference type="ARBA" id="ARBA00004141"/>
    </source>
</evidence>
<evidence type="ECO:0000256" key="4">
    <source>
        <dbReference type="ARBA" id="ARBA00022475"/>
    </source>
</evidence>
<feature type="transmembrane region" description="Helical" evidence="9">
    <location>
        <begin position="258"/>
        <end position="281"/>
    </location>
</feature>
<dbReference type="NCBIfam" id="TIGR00751">
    <property type="entry name" value="menA"/>
    <property type="match status" value="1"/>
</dbReference>
<dbReference type="NCBIfam" id="NF004751">
    <property type="entry name" value="PRK06080.1-3"/>
    <property type="match status" value="1"/>
</dbReference>
<evidence type="ECO:0000256" key="9">
    <source>
        <dbReference type="SAM" id="Phobius"/>
    </source>
</evidence>
<keyword evidence="4" id="KW-1003">Cell membrane</keyword>
<dbReference type="CDD" id="cd13962">
    <property type="entry name" value="PT_UbiA_UBIAD1"/>
    <property type="match status" value="1"/>
</dbReference>
<dbReference type="InterPro" id="IPR044878">
    <property type="entry name" value="UbiA_sf"/>
</dbReference>
<dbReference type="UniPathway" id="UPA00079"/>
<dbReference type="Gene3D" id="1.10.357.140">
    <property type="entry name" value="UbiA prenyltransferase"/>
    <property type="match status" value="1"/>
</dbReference>
<keyword evidence="8 9" id="KW-0472">Membrane</keyword>
<reference evidence="10" key="1">
    <citation type="submission" date="2020-05" db="EMBL/GenBank/DDBJ databases">
        <authorList>
            <person name="Chiriac C."/>
            <person name="Salcher M."/>
            <person name="Ghai R."/>
            <person name="Kavagutti S V."/>
        </authorList>
    </citation>
    <scope>NUCLEOTIDE SEQUENCE</scope>
</reference>
<name>A0A6J7UE57_9ZZZZ</name>
<dbReference type="InterPro" id="IPR004657">
    <property type="entry name" value="MenA"/>
</dbReference>
<evidence type="ECO:0000256" key="5">
    <source>
        <dbReference type="ARBA" id="ARBA00022679"/>
    </source>
</evidence>
<feature type="transmembrane region" description="Helical" evidence="9">
    <location>
        <begin position="106"/>
        <end position="123"/>
    </location>
</feature>
<dbReference type="GO" id="GO:0016020">
    <property type="term" value="C:membrane"/>
    <property type="evidence" value="ECO:0007669"/>
    <property type="project" value="UniProtKB-SubCell"/>
</dbReference>
<evidence type="ECO:0000256" key="7">
    <source>
        <dbReference type="ARBA" id="ARBA00022989"/>
    </source>
</evidence>
<accession>A0A6J7UE57</accession>
<evidence type="ECO:0000256" key="3">
    <source>
        <dbReference type="ARBA" id="ARBA00022428"/>
    </source>
</evidence>
<dbReference type="GO" id="GO:0046428">
    <property type="term" value="F:1,4-dihydroxy-2-naphthoate polyprenyltransferase activity"/>
    <property type="evidence" value="ECO:0007669"/>
    <property type="project" value="InterPro"/>
</dbReference>
<feature type="transmembrane region" description="Helical" evidence="9">
    <location>
        <begin position="160"/>
        <end position="181"/>
    </location>
</feature>
<feature type="transmembrane region" description="Helical" evidence="9">
    <location>
        <begin position="32"/>
        <end position="51"/>
    </location>
</feature>
<dbReference type="Pfam" id="PF01040">
    <property type="entry name" value="UbiA"/>
    <property type="match status" value="1"/>
</dbReference>